<reference evidence="2 3" key="1">
    <citation type="submission" date="2020-07" db="EMBL/GenBank/DDBJ databases">
        <title>Sequencing the genomes of 1000 actinobacteria strains.</title>
        <authorList>
            <person name="Klenk H.-P."/>
        </authorList>
    </citation>
    <scope>NUCLEOTIDE SEQUENCE [LARGE SCALE GENOMIC DNA]</scope>
    <source>
        <strain evidence="2 3">DSM 40398</strain>
    </source>
</reference>
<gene>
    <name evidence="2" type="ORF">BJY14_007964</name>
</gene>
<dbReference type="Proteomes" id="UP000529783">
    <property type="component" value="Unassembled WGS sequence"/>
</dbReference>
<name>A0A7Y9JKL8_9ACTN</name>
<evidence type="ECO:0000256" key="1">
    <source>
        <dbReference type="SAM" id="MobiDB-lite"/>
    </source>
</evidence>
<dbReference type="EMBL" id="JACCBA010000001">
    <property type="protein sequence ID" value="NYD51981.1"/>
    <property type="molecule type" value="Genomic_DNA"/>
</dbReference>
<dbReference type="AlphaFoldDB" id="A0A7Y9JKL8"/>
<accession>A0A7Y9JKL8</accession>
<keyword evidence="3" id="KW-1185">Reference proteome</keyword>
<evidence type="ECO:0000313" key="2">
    <source>
        <dbReference type="EMBL" id="NYD51981.1"/>
    </source>
</evidence>
<comment type="caution">
    <text evidence="2">The sequence shown here is derived from an EMBL/GenBank/DDBJ whole genome shotgun (WGS) entry which is preliminary data.</text>
</comment>
<protein>
    <submittedName>
        <fullName evidence="2">Uncharacterized protein</fullName>
    </submittedName>
</protein>
<proteinExistence type="predicted"/>
<organism evidence="2 3">
    <name type="scientific">Actinomadura luteofluorescens</name>
    <dbReference type="NCBI Taxonomy" id="46163"/>
    <lineage>
        <taxon>Bacteria</taxon>
        <taxon>Bacillati</taxon>
        <taxon>Actinomycetota</taxon>
        <taxon>Actinomycetes</taxon>
        <taxon>Streptosporangiales</taxon>
        <taxon>Thermomonosporaceae</taxon>
        <taxon>Actinomadura</taxon>
    </lineage>
</organism>
<sequence>MKRPAWSTSGMASSSIQVLWLLVLAGFDQVGEAAQCCGPLGGVEVPPCGERGAGGGHGHGHGHGHGVGGVGRPGGLGGAGVTGYQAAAGCRLWPAAA</sequence>
<feature type="region of interest" description="Disordered" evidence="1">
    <location>
        <begin position="50"/>
        <end position="72"/>
    </location>
</feature>
<evidence type="ECO:0000313" key="3">
    <source>
        <dbReference type="Proteomes" id="UP000529783"/>
    </source>
</evidence>